<evidence type="ECO:0000313" key="10">
    <source>
        <dbReference type="Proteomes" id="UP000228380"/>
    </source>
</evidence>
<dbReference type="AlphaFoldDB" id="A0A8B9B0K6"/>
<dbReference type="InterPro" id="IPR002182">
    <property type="entry name" value="NB-ARC"/>
</dbReference>
<gene>
    <name evidence="11" type="primary">LOC103705927</name>
</gene>
<evidence type="ECO:0000259" key="8">
    <source>
        <dbReference type="Pfam" id="PF23559"/>
    </source>
</evidence>
<evidence type="ECO:0000256" key="2">
    <source>
        <dbReference type="ARBA" id="ARBA00022614"/>
    </source>
</evidence>
<accession>A0A8B9B0K6</accession>
<dbReference type="Proteomes" id="UP000228380">
    <property type="component" value="Chromosome 14"/>
</dbReference>
<dbReference type="Gene3D" id="3.80.10.10">
    <property type="entry name" value="Ribonuclease Inhibitor"/>
    <property type="match status" value="1"/>
</dbReference>
<feature type="domain" description="Disease resistance protein winged helix" evidence="8">
    <location>
        <begin position="430"/>
        <end position="500"/>
    </location>
</feature>
<dbReference type="InterPro" id="IPR058922">
    <property type="entry name" value="WHD_DRP"/>
</dbReference>
<feature type="domain" description="Disease resistance R13L4/SHOC-2-like LRR" evidence="9">
    <location>
        <begin position="545"/>
        <end position="872"/>
    </location>
</feature>
<keyword evidence="10" id="KW-1185">Reference proteome</keyword>
<dbReference type="GeneID" id="103705927"/>
<dbReference type="InterPro" id="IPR027417">
    <property type="entry name" value="P-loop_NTPase"/>
</dbReference>
<dbReference type="RefSeq" id="XP_038989249.1">
    <property type="nucleotide sequence ID" value="XM_039133321.1"/>
</dbReference>
<dbReference type="InterPro" id="IPR042197">
    <property type="entry name" value="Apaf_helical"/>
</dbReference>
<dbReference type="GO" id="GO:0043531">
    <property type="term" value="F:ADP binding"/>
    <property type="evidence" value="ECO:0007669"/>
    <property type="project" value="InterPro"/>
</dbReference>
<dbReference type="InterPro" id="IPR055414">
    <property type="entry name" value="LRR_R13L4/SHOC2-like"/>
</dbReference>
<dbReference type="FunFam" id="3.40.50.300:FF:001091">
    <property type="entry name" value="Probable disease resistance protein At1g61300"/>
    <property type="match status" value="1"/>
</dbReference>
<dbReference type="CDD" id="cd14798">
    <property type="entry name" value="RX-CC_like"/>
    <property type="match status" value="1"/>
</dbReference>
<dbReference type="KEGG" id="pda:103705927"/>
<reference evidence="10" key="1">
    <citation type="journal article" date="2019" name="Nat. Commun.">
        <title>Genome-wide association mapping of date palm fruit traits.</title>
        <authorList>
            <person name="Hazzouri K.M."/>
            <person name="Gros-Balthazard M."/>
            <person name="Flowers J.M."/>
            <person name="Copetti D."/>
            <person name="Lemansour A."/>
            <person name="Lebrun M."/>
            <person name="Masmoudi K."/>
            <person name="Ferrand S."/>
            <person name="Dhar M.I."/>
            <person name="Fresquez Z.A."/>
            <person name="Rosas U."/>
            <person name="Zhang J."/>
            <person name="Talag J."/>
            <person name="Lee S."/>
            <person name="Kudrna D."/>
            <person name="Powell R.F."/>
            <person name="Leitch I.J."/>
            <person name="Krueger R.R."/>
            <person name="Wing R.A."/>
            <person name="Amiri K.M.A."/>
            <person name="Purugganan M.D."/>
        </authorList>
    </citation>
    <scope>NUCLEOTIDE SEQUENCE [LARGE SCALE GENOMIC DNA]</scope>
    <source>
        <strain evidence="10">cv. Khalas</strain>
    </source>
</reference>
<dbReference type="Gene3D" id="1.10.10.10">
    <property type="entry name" value="Winged helix-like DNA-binding domain superfamily/Winged helix DNA-binding domain"/>
    <property type="match status" value="1"/>
</dbReference>
<dbReference type="SUPFAM" id="SSF52058">
    <property type="entry name" value="L domain-like"/>
    <property type="match status" value="1"/>
</dbReference>
<keyword evidence="5" id="KW-0611">Plant defense</keyword>
<dbReference type="Gene3D" id="1.20.5.4130">
    <property type="match status" value="1"/>
</dbReference>
<dbReference type="PRINTS" id="PR00364">
    <property type="entry name" value="DISEASERSIST"/>
</dbReference>
<dbReference type="Pfam" id="PF00931">
    <property type="entry name" value="NB-ARC"/>
    <property type="match status" value="1"/>
</dbReference>
<keyword evidence="4" id="KW-0547">Nucleotide-binding</keyword>
<dbReference type="Pfam" id="PF23559">
    <property type="entry name" value="WHD_DRP"/>
    <property type="match status" value="1"/>
</dbReference>
<dbReference type="SUPFAM" id="SSF52540">
    <property type="entry name" value="P-loop containing nucleoside triphosphate hydrolases"/>
    <property type="match status" value="1"/>
</dbReference>
<dbReference type="OrthoDB" id="619303at2759"/>
<dbReference type="GO" id="GO:0042742">
    <property type="term" value="P:defense response to bacterium"/>
    <property type="evidence" value="ECO:0007669"/>
    <property type="project" value="UniProtKB-ARBA"/>
</dbReference>
<reference evidence="11" key="2">
    <citation type="submission" date="2025-08" db="UniProtKB">
        <authorList>
            <consortium name="RefSeq"/>
        </authorList>
    </citation>
    <scope>IDENTIFICATION</scope>
    <source>
        <tissue evidence="11">Young leaves</tissue>
    </source>
</reference>
<keyword evidence="3" id="KW-0677">Repeat</keyword>
<organism evidence="10 11">
    <name type="scientific">Phoenix dactylifera</name>
    <name type="common">Date palm</name>
    <dbReference type="NCBI Taxonomy" id="42345"/>
    <lineage>
        <taxon>Eukaryota</taxon>
        <taxon>Viridiplantae</taxon>
        <taxon>Streptophyta</taxon>
        <taxon>Embryophyta</taxon>
        <taxon>Tracheophyta</taxon>
        <taxon>Spermatophyta</taxon>
        <taxon>Magnoliopsida</taxon>
        <taxon>Liliopsida</taxon>
        <taxon>Arecaceae</taxon>
        <taxon>Coryphoideae</taxon>
        <taxon>Phoeniceae</taxon>
        <taxon>Phoenix</taxon>
    </lineage>
</organism>
<evidence type="ECO:0000313" key="11">
    <source>
        <dbReference type="RefSeq" id="XP_038989249.1"/>
    </source>
</evidence>
<comment type="similarity">
    <text evidence="1">Belongs to the disease resistance NB-LRR family.</text>
</comment>
<evidence type="ECO:0000256" key="1">
    <source>
        <dbReference type="ARBA" id="ARBA00008894"/>
    </source>
</evidence>
<name>A0A8B9B0K6_PHODC</name>
<dbReference type="Gene3D" id="1.10.8.430">
    <property type="entry name" value="Helical domain of apoptotic protease-activating factors"/>
    <property type="match status" value="1"/>
</dbReference>
<evidence type="ECO:0000256" key="5">
    <source>
        <dbReference type="ARBA" id="ARBA00022821"/>
    </source>
</evidence>
<dbReference type="Pfam" id="PF23598">
    <property type="entry name" value="LRR_14"/>
    <property type="match status" value="1"/>
</dbReference>
<dbReference type="InterPro" id="IPR038005">
    <property type="entry name" value="RX-like_CC"/>
</dbReference>
<dbReference type="FunFam" id="1.10.10.10:FF:000322">
    <property type="entry name" value="Probable disease resistance protein At1g63360"/>
    <property type="match status" value="1"/>
</dbReference>
<dbReference type="GO" id="GO:0009626">
    <property type="term" value="P:plant-type hypersensitive response"/>
    <property type="evidence" value="ECO:0007669"/>
    <property type="project" value="UniProtKB-ARBA"/>
</dbReference>
<dbReference type="Gene3D" id="3.40.50.300">
    <property type="entry name" value="P-loop containing nucleotide triphosphate hydrolases"/>
    <property type="match status" value="1"/>
</dbReference>
<dbReference type="PANTHER" id="PTHR23155:SF1205">
    <property type="entry name" value="DISEASE RESISTANCE PROTEIN RPM1"/>
    <property type="match status" value="1"/>
</dbReference>
<proteinExistence type="inferred from homology"/>
<dbReference type="Pfam" id="PF18052">
    <property type="entry name" value="Rx_N"/>
    <property type="match status" value="1"/>
</dbReference>
<sequence length="899" mass="101568">MAEEVVGAVVEKLSTAAINELGALLGVRDDMQYIKYQLNIMKAYLRRAEERQDANSVARTWAKQVQELAYDAEDCIDEFMFHLSQPTAPGLAGALQRCMRFLRTLKARHRIANQIQDIKSGVERATQMRLTYNISETTQGVATIPAPLDPRLPALFVKEAELVGIDKPKETLIQWLTTENEPQLSVTAVVGMGGLGKTTLVRKVYESLKLGQLFQFCAWITVSKFHIKDLLRDMIHELQNIPGQETDPLTPVQLIEKLKDHLEDKRYLIVFDDIWDTNVWENITPALADSENGSRVVVTTRKETVANTCRSTFHGGHVYNHQPLSHEQSWDLFSNRVFKNSKEGCPLDLEELSDAILKKCGGLPLAIVTIAGLLASKPNKTREEWRRVHDGLRFELETNPDLERVKQILNLSYNDLPYDLRSCFLYLSKYPEDYEIKRRHVVELWVAEGFARGIHDISAEEVAERYFDEFINRSMIQPSKVSWDGKVKSCQVHDVMLEVIVSKSREQNLVSLLGERGTASLTSEQKIRRLSAHTWSHLEGTDLSHVRSITVFAYFGFPLVPDRLRLLRILDLDKIWLHGGHLEWIGTLVSLRYVSIYLLQRHALPESWGNLHELETLNVRPRVQLTSITGLQRLRQLRGSPLHLPNGGIANLKALQALGDVVCSAGRGQMIEELGELTQLRHLSLMVVAPVKASHISSAEMQRLSASLAKLNSCLRSLKIKVTDLLDQFPCLESVSPPPLQLQKLALSGPLKKLPSWVASLKDVTEIRLHGTELEDGDIKDLQNLPNLVNLELRYNSHAGRDLCFAGEGFPSLRILVLGGPKSMKSLTFEQGAMPNLRRLAMRFNGGLWSGLSHNVLVYGLEHVPGLKEIACRDPRDSEDRLLPLETHHRHPPYFVLPL</sequence>
<protein>
    <submittedName>
        <fullName evidence="11">Disease resistance protein RPM1-like</fullName>
    </submittedName>
</protein>
<evidence type="ECO:0000256" key="3">
    <source>
        <dbReference type="ARBA" id="ARBA00022737"/>
    </source>
</evidence>
<keyword evidence="2" id="KW-0433">Leucine-rich repeat</keyword>
<evidence type="ECO:0000259" key="9">
    <source>
        <dbReference type="Pfam" id="PF23598"/>
    </source>
</evidence>
<evidence type="ECO:0000259" key="7">
    <source>
        <dbReference type="Pfam" id="PF18052"/>
    </source>
</evidence>
<evidence type="ECO:0000256" key="4">
    <source>
        <dbReference type="ARBA" id="ARBA00022741"/>
    </source>
</evidence>
<dbReference type="InterPro" id="IPR036388">
    <property type="entry name" value="WH-like_DNA-bd_sf"/>
</dbReference>
<evidence type="ECO:0000259" key="6">
    <source>
        <dbReference type="Pfam" id="PF00931"/>
    </source>
</evidence>
<dbReference type="InterPro" id="IPR041118">
    <property type="entry name" value="Rx_N"/>
</dbReference>
<dbReference type="InterPro" id="IPR044974">
    <property type="entry name" value="Disease_R_plants"/>
</dbReference>
<dbReference type="PANTHER" id="PTHR23155">
    <property type="entry name" value="DISEASE RESISTANCE PROTEIN RP"/>
    <property type="match status" value="1"/>
</dbReference>
<dbReference type="InterPro" id="IPR032675">
    <property type="entry name" value="LRR_dom_sf"/>
</dbReference>
<dbReference type="GO" id="GO:0002758">
    <property type="term" value="P:innate immune response-activating signaling pathway"/>
    <property type="evidence" value="ECO:0007669"/>
    <property type="project" value="UniProtKB-ARBA"/>
</dbReference>
<feature type="domain" description="Disease resistance N-terminal" evidence="7">
    <location>
        <begin position="5"/>
        <end position="86"/>
    </location>
</feature>
<feature type="domain" description="NB-ARC" evidence="6">
    <location>
        <begin position="166"/>
        <end position="342"/>
    </location>
</feature>